<gene>
    <name evidence="1" type="ORF">HS99_0022465</name>
</gene>
<dbReference type="AlphaFoldDB" id="A0A1E7NC81"/>
<accession>A0A1E7NC81</accession>
<proteinExistence type="predicted"/>
<organism evidence="1 2">
    <name type="scientific">Kitasatospora aureofaciens</name>
    <name type="common">Streptomyces aureofaciens</name>
    <dbReference type="NCBI Taxonomy" id="1894"/>
    <lineage>
        <taxon>Bacteria</taxon>
        <taxon>Bacillati</taxon>
        <taxon>Actinomycetota</taxon>
        <taxon>Actinomycetes</taxon>
        <taxon>Kitasatosporales</taxon>
        <taxon>Streptomycetaceae</taxon>
        <taxon>Kitasatospora</taxon>
    </lineage>
</organism>
<evidence type="ECO:0000313" key="1">
    <source>
        <dbReference type="EMBL" id="OEV38301.1"/>
    </source>
</evidence>
<protein>
    <submittedName>
        <fullName evidence="1">Uncharacterized protein</fullName>
    </submittedName>
</protein>
<dbReference type="EMBL" id="JPRF03000015">
    <property type="protein sequence ID" value="OEV38301.1"/>
    <property type="molecule type" value="Genomic_DNA"/>
</dbReference>
<evidence type="ECO:0000313" key="2">
    <source>
        <dbReference type="Proteomes" id="UP000037395"/>
    </source>
</evidence>
<sequence length="61" mass="6501">MTAAASAFFRSATWMWSSSLLKKSPTVSLILSQLPGSSGISRLAWAIASDMLWRVLAASLA</sequence>
<dbReference type="Proteomes" id="UP000037395">
    <property type="component" value="Unassembled WGS sequence"/>
</dbReference>
<name>A0A1E7NC81_KITAU</name>
<reference evidence="1" key="1">
    <citation type="submission" date="2016-08" db="EMBL/GenBank/DDBJ databases">
        <title>Sequencing, Assembly and Comparative Genomics of S. aureofaciens ATCC 10762.</title>
        <authorList>
            <person name="Gradnigo J.S."/>
            <person name="Johnson N."/>
            <person name="Somerville G.A."/>
        </authorList>
    </citation>
    <scope>NUCLEOTIDE SEQUENCE [LARGE SCALE GENOMIC DNA]</scope>
    <source>
        <strain evidence="1">ATCC 10762</strain>
    </source>
</reference>
<dbReference type="KEGG" id="kau:B6264_15805"/>
<comment type="caution">
    <text evidence="1">The sequence shown here is derived from an EMBL/GenBank/DDBJ whole genome shotgun (WGS) entry which is preliminary data.</text>
</comment>
<keyword evidence="2" id="KW-1185">Reference proteome</keyword>